<evidence type="ECO:0000256" key="2">
    <source>
        <dbReference type="ARBA" id="ARBA00023125"/>
    </source>
</evidence>
<dbReference type="Pfam" id="PF00392">
    <property type="entry name" value="GntR"/>
    <property type="match status" value="1"/>
</dbReference>
<feature type="domain" description="HTH gntR-type" evidence="4">
    <location>
        <begin position="15"/>
        <end position="81"/>
    </location>
</feature>
<dbReference type="InterPro" id="IPR036390">
    <property type="entry name" value="WH_DNA-bd_sf"/>
</dbReference>
<dbReference type="Pfam" id="PF07729">
    <property type="entry name" value="FCD"/>
    <property type="match status" value="1"/>
</dbReference>
<gene>
    <name evidence="5" type="ORF">CAI16_18770</name>
</gene>
<dbReference type="GO" id="GO:0003677">
    <property type="term" value="F:DNA binding"/>
    <property type="evidence" value="ECO:0007669"/>
    <property type="project" value="UniProtKB-KW"/>
</dbReference>
<dbReference type="EMBL" id="NFZX01000074">
    <property type="protein sequence ID" value="RFA32215.1"/>
    <property type="molecule type" value="Genomic_DNA"/>
</dbReference>
<evidence type="ECO:0000313" key="6">
    <source>
        <dbReference type="Proteomes" id="UP000256488"/>
    </source>
</evidence>
<comment type="caution">
    <text evidence="5">The sequence shown here is derived from an EMBL/GenBank/DDBJ whole genome shotgun (WGS) entry which is preliminary data.</text>
</comment>
<dbReference type="SMART" id="SM00345">
    <property type="entry name" value="HTH_GNTR"/>
    <property type="match status" value="1"/>
</dbReference>
<dbReference type="InterPro" id="IPR000524">
    <property type="entry name" value="Tscrpt_reg_HTH_GntR"/>
</dbReference>
<dbReference type="PROSITE" id="PS50949">
    <property type="entry name" value="HTH_GNTR"/>
    <property type="match status" value="1"/>
</dbReference>
<evidence type="ECO:0000256" key="1">
    <source>
        <dbReference type="ARBA" id="ARBA00023015"/>
    </source>
</evidence>
<dbReference type="SUPFAM" id="SSF48008">
    <property type="entry name" value="GntR ligand-binding domain-like"/>
    <property type="match status" value="1"/>
</dbReference>
<evidence type="ECO:0000259" key="4">
    <source>
        <dbReference type="PROSITE" id="PS50949"/>
    </source>
</evidence>
<organism evidence="5 6">
    <name type="scientific">Virgibacillus dokdonensis</name>
    <dbReference type="NCBI Taxonomy" id="302167"/>
    <lineage>
        <taxon>Bacteria</taxon>
        <taxon>Bacillati</taxon>
        <taxon>Bacillota</taxon>
        <taxon>Bacilli</taxon>
        <taxon>Bacillales</taxon>
        <taxon>Bacillaceae</taxon>
        <taxon>Virgibacillus</taxon>
    </lineage>
</organism>
<name>A0A3E0WJX4_9BACI</name>
<evidence type="ECO:0000256" key="3">
    <source>
        <dbReference type="ARBA" id="ARBA00023163"/>
    </source>
</evidence>
<dbReference type="PANTHER" id="PTHR43537">
    <property type="entry name" value="TRANSCRIPTIONAL REGULATOR, GNTR FAMILY"/>
    <property type="match status" value="1"/>
</dbReference>
<dbReference type="PRINTS" id="PR00035">
    <property type="entry name" value="HTHGNTR"/>
</dbReference>
<dbReference type="PANTHER" id="PTHR43537:SF24">
    <property type="entry name" value="GLUCONATE OPERON TRANSCRIPTIONAL REPRESSOR"/>
    <property type="match status" value="1"/>
</dbReference>
<dbReference type="GO" id="GO:0003700">
    <property type="term" value="F:DNA-binding transcription factor activity"/>
    <property type="evidence" value="ECO:0007669"/>
    <property type="project" value="InterPro"/>
</dbReference>
<evidence type="ECO:0000313" key="5">
    <source>
        <dbReference type="EMBL" id="RFA32215.1"/>
    </source>
</evidence>
<keyword evidence="3" id="KW-0804">Transcription</keyword>
<dbReference type="AlphaFoldDB" id="A0A3E0WJX4"/>
<protein>
    <submittedName>
        <fullName evidence="5">GntR family transcriptional regulator</fullName>
    </submittedName>
</protein>
<dbReference type="Proteomes" id="UP000256488">
    <property type="component" value="Unassembled WGS sequence"/>
</dbReference>
<sequence>MKMNALYPEQWLHNLSTGEKIAAEVRMQIISKTIGSDTIISENKLAKQFDTSRSPVREALKILASEGFIQLEKMGAVILDFSDKDIEELYDIRKIMEQFVLERIIQLDTDALEQQLIKIIDMMSIAVKFKDAESLTVQDLDFHETIIRFINHKRILLMWSKMRPTMESFILLSMRRRFKDAPKDADRIVQNHKLMLKSIQDKDKVSISKAVENNFNTHHMLEKERKHHH</sequence>
<dbReference type="InterPro" id="IPR008920">
    <property type="entry name" value="TF_FadR/GntR_C"/>
</dbReference>
<dbReference type="SMART" id="SM00895">
    <property type="entry name" value="FCD"/>
    <property type="match status" value="1"/>
</dbReference>
<accession>A0A3E0WJX4</accession>
<dbReference type="Gene3D" id="1.10.10.10">
    <property type="entry name" value="Winged helix-like DNA-binding domain superfamily/Winged helix DNA-binding domain"/>
    <property type="match status" value="1"/>
</dbReference>
<keyword evidence="2" id="KW-0238">DNA-binding</keyword>
<dbReference type="InterPro" id="IPR036388">
    <property type="entry name" value="WH-like_DNA-bd_sf"/>
</dbReference>
<proteinExistence type="predicted"/>
<dbReference type="InterPro" id="IPR011711">
    <property type="entry name" value="GntR_C"/>
</dbReference>
<dbReference type="SUPFAM" id="SSF46785">
    <property type="entry name" value="Winged helix' DNA-binding domain"/>
    <property type="match status" value="1"/>
</dbReference>
<reference evidence="5 6" key="1">
    <citation type="submission" date="2017-05" db="EMBL/GenBank/DDBJ databases">
        <title>Virgibacillus sp. AK90 isolated from a saltern of Kakinada, India.</title>
        <authorList>
            <person name="Gupta V."/>
            <person name="Sidhu C."/>
            <person name="Korpole S."/>
            <person name="Pinnaka A.K."/>
        </authorList>
    </citation>
    <scope>NUCLEOTIDE SEQUENCE [LARGE SCALE GENOMIC DNA]</scope>
    <source>
        <strain evidence="5 6">AK90</strain>
    </source>
</reference>
<keyword evidence="1" id="KW-0805">Transcription regulation</keyword>
<dbReference type="Gene3D" id="1.20.120.530">
    <property type="entry name" value="GntR ligand-binding domain-like"/>
    <property type="match status" value="1"/>
</dbReference>